<evidence type="ECO:0000256" key="2">
    <source>
        <dbReference type="SAM" id="Phobius"/>
    </source>
</evidence>
<dbReference type="RefSeq" id="WP_380625411.1">
    <property type="nucleotide sequence ID" value="NZ_JBHSDK010000061.1"/>
</dbReference>
<evidence type="ECO:0008006" key="5">
    <source>
        <dbReference type="Google" id="ProtNLM"/>
    </source>
</evidence>
<keyword evidence="2" id="KW-0472">Membrane</keyword>
<feature type="transmembrane region" description="Helical" evidence="2">
    <location>
        <begin position="45"/>
        <end position="66"/>
    </location>
</feature>
<gene>
    <name evidence="3" type="ORF">ACFPET_22295</name>
</gene>
<evidence type="ECO:0000313" key="3">
    <source>
        <dbReference type="EMBL" id="MFC4337928.1"/>
    </source>
</evidence>
<dbReference type="EMBL" id="JBHSDK010000061">
    <property type="protein sequence ID" value="MFC4337928.1"/>
    <property type="molecule type" value="Genomic_DNA"/>
</dbReference>
<feature type="region of interest" description="Disordered" evidence="1">
    <location>
        <begin position="1"/>
        <end position="40"/>
    </location>
</feature>
<comment type="caution">
    <text evidence="3">The sequence shown here is derived from an EMBL/GenBank/DDBJ whole genome shotgun (WGS) entry which is preliminary data.</text>
</comment>
<feature type="compositionally biased region" description="Basic and acidic residues" evidence="1">
    <location>
        <begin position="1"/>
        <end position="11"/>
    </location>
</feature>
<keyword evidence="2" id="KW-1133">Transmembrane helix</keyword>
<accession>A0ABV8U5E7</accession>
<reference evidence="4" key="1">
    <citation type="journal article" date="2019" name="Int. J. Syst. Evol. Microbiol.">
        <title>The Global Catalogue of Microorganisms (GCM) 10K type strain sequencing project: providing services to taxonomists for standard genome sequencing and annotation.</title>
        <authorList>
            <consortium name="The Broad Institute Genomics Platform"/>
            <consortium name="The Broad Institute Genome Sequencing Center for Infectious Disease"/>
            <person name="Wu L."/>
            <person name="Ma J."/>
        </authorList>
    </citation>
    <scope>NUCLEOTIDE SEQUENCE [LARGE SCALE GENOMIC DNA]</scope>
    <source>
        <strain evidence="4">IBRC-M 10908</strain>
    </source>
</reference>
<keyword evidence="2" id="KW-0812">Transmembrane</keyword>
<dbReference type="Proteomes" id="UP001595823">
    <property type="component" value="Unassembled WGS sequence"/>
</dbReference>
<name>A0ABV8U5E7_9ACTN</name>
<proteinExistence type="predicted"/>
<evidence type="ECO:0000313" key="4">
    <source>
        <dbReference type="Proteomes" id="UP001595823"/>
    </source>
</evidence>
<organism evidence="3 4">
    <name type="scientific">Salininema proteolyticum</name>
    <dbReference type="NCBI Taxonomy" id="1607685"/>
    <lineage>
        <taxon>Bacteria</taxon>
        <taxon>Bacillati</taxon>
        <taxon>Actinomycetota</taxon>
        <taxon>Actinomycetes</taxon>
        <taxon>Glycomycetales</taxon>
        <taxon>Glycomycetaceae</taxon>
        <taxon>Salininema</taxon>
    </lineage>
</organism>
<evidence type="ECO:0000256" key="1">
    <source>
        <dbReference type="SAM" id="MobiDB-lite"/>
    </source>
</evidence>
<protein>
    <recommendedName>
        <fullName evidence="5">ABC transporter permease</fullName>
    </recommendedName>
</protein>
<keyword evidence="4" id="KW-1185">Reference proteome</keyword>
<sequence>MHEPTTARKDTGPAPETDGWKRPPMGAVRRSDRPNPNSLGPSQGLAISLLLVLFALLASGLLDGILPWAD</sequence>